<sequence>MPEEAVPQGAAERADGAPGEAPRDCTGACCHGGAKMAVLAYSLGKREINQHFTIKNAKLISIALVVLLLVFHTASRYYGGGDSCEWLLSRGRYLGENVWQPYGCMMHKYKSIEAKTCLAEKRVAFVGDSRIRQLFYSFIKVIDPERREDGNKHEDISFEDESSSVNVDFLWHPEANNSMKERLTSWTKEASAKPDVVILGAATWSIKLHSGSSEALQQYKVNLTAIAVHLERLADHGEVYWVLQDPVNEEVLSDNRKMITNQQLELYNEAAVDVLNSSKRNGRSRVKLLAASRQAAMETITLSDDGLHLPESTRNVGAMVLMNSVCNKQLRPIDGSCCQTLPHPNLLQKLSACFFLGSALIFVVLHLLGNNRHRRPVPPDVESLEEKKPATAAVPLGPKAPFQALCRMGIIMGYFYLCDRADVFMKEQKFYTHSTFFIPLIYIFVLGVFYSENSKETKLLNREQTDEWKGWMQLVILIYHISGASAFIPVYMHVRVLVAAYLFQTGYGHFSFFWLKGDFGLYRVCQVLFRLNFLVLVLCVVMDRPYQFYYFVPLVTFWFVVIYGTLAMWPQILQKKANNSGMWHLGVLAKLLGLLMFICFFAYSQGFFESIFSVWPISKLFELNGSIHEWWFRWKLDRFAVIHGMLFAFIYLVLQKRQVLSEGKGDALFSAKISNLLLLLSVVSFITYSIWASSCKTKTECNEMHPYISVVQILAFILIRNIPGYARSIYSSFFAWFGKISLELFICQYHIWLAADTKGILVLIPGIPSLNIMVSTFIFVCVAHEISLITNDLAQVVIPKDSVALLKRMAAMALFSLTVLLLARGSQPTPGA</sequence>
<keyword evidence="9" id="KW-0012">Acyltransferase</keyword>
<evidence type="ECO:0000256" key="15">
    <source>
        <dbReference type="ARBA" id="ARBA00078650"/>
    </source>
</evidence>
<proteinExistence type="inferred from homology"/>
<dbReference type="GeneID" id="115579168"/>
<evidence type="ECO:0000256" key="10">
    <source>
        <dbReference type="ARBA" id="ARBA00050175"/>
    </source>
</evidence>
<feature type="transmembrane region" description="Helical" evidence="19">
    <location>
        <begin position="636"/>
        <end position="653"/>
    </location>
</feature>
<feature type="transmembrane region" description="Helical" evidence="19">
    <location>
        <begin position="470"/>
        <end position="491"/>
    </location>
</feature>
<dbReference type="InterPro" id="IPR057106">
    <property type="entry name" value="NXPE4_C"/>
</dbReference>
<feature type="transmembrane region" description="Helical" evidence="19">
    <location>
        <begin position="673"/>
        <end position="692"/>
    </location>
</feature>
<dbReference type="GO" id="GO:0047186">
    <property type="term" value="F:N-acetylneuraminate 9-O-acetyltransferase activity"/>
    <property type="evidence" value="ECO:0007669"/>
    <property type="project" value="UniProtKB-EC"/>
</dbReference>
<feature type="domain" description="Cas1p 10 TM acyl transferase" evidence="20">
    <location>
        <begin position="331"/>
        <end position="809"/>
    </location>
</feature>
<dbReference type="Pfam" id="PF07779">
    <property type="entry name" value="Cas1_AcylT"/>
    <property type="match status" value="1"/>
</dbReference>
<dbReference type="GeneTree" id="ENSGT00390000004037"/>
<dbReference type="InterPro" id="IPR012419">
    <property type="entry name" value="Cas1_AcylTrans_dom"/>
</dbReference>
<comment type="catalytic activity">
    <reaction evidence="12">
        <text>CMP-N-acetyl-beta-neuraminate + acetyl-CoA = CMP-N-acetyl-9-O-acetyl-beta-neuraminate + CoA</text>
        <dbReference type="Rhea" id="RHEA:81827"/>
        <dbReference type="ChEBI" id="CHEBI:57287"/>
        <dbReference type="ChEBI" id="CHEBI:57288"/>
        <dbReference type="ChEBI" id="CHEBI:57812"/>
        <dbReference type="ChEBI" id="CHEBI:229947"/>
        <dbReference type="EC" id="2.3.1.45"/>
    </reaction>
    <physiologicalReaction direction="left-to-right" evidence="12">
        <dbReference type="Rhea" id="RHEA:81828"/>
    </physiologicalReaction>
</comment>
<dbReference type="OMA" id="WSAREWA"/>
<evidence type="ECO:0000256" key="14">
    <source>
        <dbReference type="ARBA" id="ARBA00074770"/>
    </source>
</evidence>
<feature type="transmembrane region" description="Helical" evidence="19">
    <location>
        <begin position="430"/>
        <end position="450"/>
    </location>
</feature>
<dbReference type="RefSeq" id="XP_030268557.1">
    <property type="nucleotide sequence ID" value="XM_030412697.1"/>
</dbReference>
<protein>
    <recommendedName>
        <fullName evidence="14">N-acetylneuraminate (7)9-O-acetyltransferase</fullName>
        <ecNumber evidence="13">2.3.1.45</ecNumber>
    </recommendedName>
    <alternativeName>
        <fullName evidence="15">CAS1 domain-containing protein 1</fullName>
    </alternativeName>
    <alternativeName>
        <fullName evidence="17">CAS1 protein</fullName>
    </alternativeName>
    <alternativeName>
        <fullName evidence="16">Sialate O-acetyltransferase</fullName>
    </alternativeName>
</protein>
<comment type="catalytic activity">
    <reaction evidence="11">
        <text>CMP-N-acetyl-beta-neuraminate + acetyl-CoA = CMP-N-acetyl-7-O-acetyl-beta-neuraminate + CoA</text>
        <dbReference type="Rhea" id="RHEA:79555"/>
        <dbReference type="ChEBI" id="CHEBI:57287"/>
        <dbReference type="ChEBI" id="CHEBI:57288"/>
        <dbReference type="ChEBI" id="CHEBI:57812"/>
        <dbReference type="ChEBI" id="CHEBI:229976"/>
    </reaction>
    <physiologicalReaction direction="left-to-right" evidence="11">
        <dbReference type="Rhea" id="RHEA:79556"/>
    </physiologicalReaction>
</comment>
<feature type="transmembrane region" description="Helical" evidence="19">
    <location>
        <begin position="548"/>
        <end position="569"/>
    </location>
</feature>
<feature type="transmembrane region" description="Helical" evidence="19">
    <location>
        <begin position="498"/>
        <end position="515"/>
    </location>
</feature>
<dbReference type="CTD" id="64921"/>
<reference evidence="22" key="1">
    <citation type="submission" date="2021-04" db="EMBL/GenBank/DDBJ databases">
        <authorList>
            <consortium name="Wellcome Sanger Institute Data Sharing"/>
        </authorList>
    </citation>
    <scope>NUCLEOTIDE SEQUENCE [LARGE SCALE GENOMIC DNA]</scope>
</reference>
<evidence type="ECO:0000256" key="8">
    <source>
        <dbReference type="ARBA" id="ARBA00023180"/>
    </source>
</evidence>
<dbReference type="FunCoup" id="A0A671TUA8">
    <property type="interactions" value="607"/>
</dbReference>
<evidence type="ECO:0000256" key="2">
    <source>
        <dbReference type="ARBA" id="ARBA00010666"/>
    </source>
</evidence>
<accession>A0A671TUA8</accession>
<name>A0A671TUA8_SPAAU</name>
<keyword evidence="23" id="KW-1185">Reference proteome</keyword>
<keyword evidence="5 19" id="KW-1133">Transmembrane helix</keyword>
<evidence type="ECO:0000256" key="12">
    <source>
        <dbReference type="ARBA" id="ARBA00051271"/>
    </source>
</evidence>
<evidence type="ECO:0000256" key="11">
    <source>
        <dbReference type="ARBA" id="ARBA00050437"/>
    </source>
</evidence>
<evidence type="ECO:0000313" key="22">
    <source>
        <dbReference type="Ensembl" id="ENSSAUP00010004292.1"/>
    </source>
</evidence>
<feature type="transmembrane region" description="Helical" evidence="19">
    <location>
        <begin position="581"/>
        <end position="603"/>
    </location>
</feature>
<evidence type="ECO:0000256" key="6">
    <source>
        <dbReference type="ARBA" id="ARBA00023034"/>
    </source>
</evidence>
<reference evidence="22" key="3">
    <citation type="submission" date="2025-09" db="UniProtKB">
        <authorList>
            <consortium name="Ensembl"/>
        </authorList>
    </citation>
    <scope>IDENTIFICATION</scope>
</reference>
<evidence type="ECO:0000256" key="1">
    <source>
        <dbReference type="ARBA" id="ARBA00004653"/>
    </source>
</evidence>
<evidence type="ECO:0000256" key="19">
    <source>
        <dbReference type="SAM" id="Phobius"/>
    </source>
</evidence>
<dbReference type="AlphaFoldDB" id="A0A671TUA8"/>
<evidence type="ECO:0000256" key="18">
    <source>
        <dbReference type="SAM" id="MobiDB-lite"/>
    </source>
</evidence>
<feature type="transmembrane region" description="Helical" evidence="19">
    <location>
        <begin position="805"/>
        <end position="823"/>
    </location>
</feature>
<dbReference type="InterPro" id="IPR036514">
    <property type="entry name" value="SGNH_hydro_sf"/>
</dbReference>
<comment type="similarity">
    <text evidence="2">Belongs to the PC-esterase family. CASD1 subfamily.</text>
</comment>
<feature type="transmembrane region" description="Helical" evidence="19">
    <location>
        <begin position="759"/>
        <end position="785"/>
    </location>
</feature>
<evidence type="ECO:0000256" key="9">
    <source>
        <dbReference type="ARBA" id="ARBA00023315"/>
    </source>
</evidence>
<evidence type="ECO:0000313" key="23">
    <source>
        <dbReference type="Proteomes" id="UP000472265"/>
    </source>
</evidence>
<dbReference type="GO" id="GO:0005975">
    <property type="term" value="P:carbohydrate metabolic process"/>
    <property type="evidence" value="ECO:0007669"/>
    <property type="project" value="UniProtKB-ARBA"/>
</dbReference>
<keyword evidence="6" id="KW-0333">Golgi apparatus</keyword>
<evidence type="ECO:0000256" key="3">
    <source>
        <dbReference type="ARBA" id="ARBA00022679"/>
    </source>
</evidence>
<comment type="catalytic activity">
    <reaction evidence="10">
        <text>a ganglioside GD3 (d18:1(4E)) + acetyl-CoA = a ganglioside Ac-O-7-GD3(d18:1(4E)) + CoA</text>
        <dbReference type="Rhea" id="RHEA:79499"/>
        <dbReference type="ChEBI" id="CHEBI:57287"/>
        <dbReference type="ChEBI" id="CHEBI:57288"/>
        <dbReference type="ChEBI" id="CHEBI:78436"/>
        <dbReference type="ChEBI" id="CHEBI:228242"/>
    </reaction>
    <physiologicalReaction direction="left-to-right" evidence="10">
        <dbReference type="Rhea" id="RHEA:79500"/>
    </physiologicalReaction>
</comment>
<gene>
    <name evidence="22" type="primary">CASD1</name>
    <name evidence="22" type="synonym">casd1</name>
</gene>
<evidence type="ECO:0000256" key="17">
    <source>
        <dbReference type="ARBA" id="ARBA00082364"/>
    </source>
</evidence>
<dbReference type="Proteomes" id="UP000472265">
    <property type="component" value="Chromosome 3"/>
</dbReference>
<dbReference type="OrthoDB" id="1932925at2759"/>
<evidence type="ECO:0000259" key="21">
    <source>
        <dbReference type="Pfam" id="PF24536"/>
    </source>
</evidence>
<comment type="subcellular location">
    <subcellularLocation>
        <location evidence="1">Golgi apparatus membrane</location>
        <topology evidence="1">Multi-pass membrane protein</topology>
    </subcellularLocation>
</comment>
<evidence type="ECO:0000256" key="5">
    <source>
        <dbReference type="ARBA" id="ARBA00022989"/>
    </source>
</evidence>
<evidence type="ECO:0000259" key="20">
    <source>
        <dbReference type="Pfam" id="PF07779"/>
    </source>
</evidence>
<dbReference type="GO" id="GO:0000139">
    <property type="term" value="C:Golgi membrane"/>
    <property type="evidence" value="ECO:0007669"/>
    <property type="project" value="UniProtKB-SubCell"/>
</dbReference>
<dbReference type="FunFam" id="3.40.50.1110:FF:000050">
    <property type="entry name" value="N-acetylneuraminate 9-O-acetyltransferase"/>
    <property type="match status" value="1"/>
</dbReference>
<evidence type="ECO:0000256" key="7">
    <source>
        <dbReference type="ARBA" id="ARBA00023136"/>
    </source>
</evidence>
<keyword evidence="4 19" id="KW-0812">Transmembrane</keyword>
<feature type="domain" description="NXPE C-terminal" evidence="21">
    <location>
        <begin position="99"/>
        <end position="169"/>
    </location>
</feature>
<dbReference type="InParanoid" id="A0A671TUA8"/>
<organism evidence="22 23">
    <name type="scientific">Sparus aurata</name>
    <name type="common">Gilthead sea bream</name>
    <dbReference type="NCBI Taxonomy" id="8175"/>
    <lineage>
        <taxon>Eukaryota</taxon>
        <taxon>Metazoa</taxon>
        <taxon>Chordata</taxon>
        <taxon>Craniata</taxon>
        <taxon>Vertebrata</taxon>
        <taxon>Euteleostomi</taxon>
        <taxon>Actinopterygii</taxon>
        <taxon>Neopterygii</taxon>
        <taxon>Teleostei</taxon>
        <taxon>Neoteleostei</taxon>
        <taxon>Acanthomorphata</taxon>
        <taxon>Eupercaria</taxon>
        <taxon>Spariformes</taxon>
        <taxon>Sparidae</taxon>
        <taxon>Sparus</taxon>
    </lineage>
</organism>
<reference evidence="22" key="2">
    <citation type="submission" date="2025-08" db="UniProtKB">
        <authorList>
            <consortium name="Ensembl"/>
        </authorList>
    </citation>
    <scope>IDENTIFICATION</scope>
</reference>
<feature type="transmembrane region" description="Helical" evidence="19">
    <location>
        <begin position="521"/>
        <end position="541"/>
    </location>
</feature>
<dbReference type="Pfam" id="PF24536">
    <property type="entry name" value="NXPE4_C"/>
    <property type="match status" value="1"/>
</dbReference>
<keyword evidence="7 19" id="KW-0472">Membrane</keyword>
<dbReference type="PANTHER" id="PTHR13533:SF1">
    <property type="entry name" value="N-ACETYLNEURAMINATE 9-O-ACETYLTRANSFERASE"/>
    <property type="match status" value="1"/>
</dbReference>
<keyword evidence="3" id="KW-0808">Transferase</keyword>
<keyword evidence="8" id="KW-0325">Glycoprotein</keyword>
<evidence type="ECO:0000256" key="4">
    <source>
        <dbReference type="ARBA" id="ARBA00022692"/>
    </source>
</evidence>
<dbReference type="EC" id="2.3.1.45" evidence="13"/>
<evidence type="ECO:0000256" key="16">
    <source>
        <dbReference type="ARBA" id="ARBA00080552"/>
    </source>
</evidence>
<dbReference type="Gene3D" id="3.40.50.1110">
    <property type="entry name" value="SGNH hydrolase"/>
    <property type="match status" value="1"/>
</dbReference>
<dbReference type="PANTHER" id="PTHR13533">
    <property type="entry name" value="N-ACETYLNEURAMINATE 9-O-ACETYLTRANSFERASE"/>
    <property type="match status" value="1"/>
</dbReference>
<dbReference type="Ensembl" id="ENSSAUT00010004633.1">
    <property type="protein sequence ID" value="ENSSAUP00010004292.1"/>
    <property type="gene ID" value="ENSSAUG00010002217.1"/>
</dbReference>
<feature type="region of interest" description="Disordered" evidence="18">
    <location>
        <begin position="1"/>
        <end position="21"/>
    </location>
</feature>
<feature type="transmembrane region" description="Helical" evidence="19">
    <location>
        <begin position="704"/>
        <end position="722"/>
    </location>
</feature>
<feature type="transmembrane region" description="Helical" evidence="19">
    <location>
        <begin position="346"/>
        <end position="368"/>
    </location>
</feature>
<evidence type="ECO:0000256" key="13">
    <source>
        <dbReference type="ARBA" id="ARBA00067062"/>
    </source>
</evidence>